<protein>
    <submittedName>
        <fullName evidence="2">Uncharacterized protein</fullName>
    </submittedName>
</protein>
<keyword evidence="3" id="KW-1185">Reference proteome</keyword>
<feature type="compositionally biased region" description="Low complexity" evidence="1">
    <location>
        <begin position="57"/>
        <end position="70"/>
    </location>
</feature>
<accession>A0AAP0BRR5</accession>
<gene>
    <name evidence="2" type="ORF">KSP39_PZI007183</name>
</gene>
<dbReference type="Proteomes" id="UP001418222">
    <property type="component" value="Unassembled WGS sequence"/>
</dbReference>
<feature type="region of interest" description="Disordered" evidence="1">
    <location>
        <begin position="35"/>
        <end position="103"/>
    </location>
</feature>
<reference evidence="2 3" key="1">
    <citation type="journal article" date="2022" name="Nat. Plants">
        <title>Genomes of leafy and leafless Platanthera orchids illuminate the evolution of mycoheterotrophy.</title>
        <authorList>
            <person name="Li M.H."/>
            <person name="Liu K.W."/>
            <person name="Li Z."/>
            <person name="Lu H.C."/>
            <person name="Ye Q.L."/>
            <person name="Zhang D."/>
            <person name="Wang J.Y."/>
            <person name="Li Y.F."/>
            <person name="Zhong Z.M."/>
            <person name="Liu X."/>
            <person name="Yu X."/>
            <person name="Liu D.K."/>
            <person name="Tu X.D."/>
            <person name="Liu B."/>
            <person name="Hao Y."/>
            <person name="Liao X.Y."/>
            <person name="Jiang Y.T."/>
            <person name="Sun W.H."/>
            <person name="Chen J."/>
            <person name="Chen Y.Q."/>
            <person name="Ai Y."/>
            <person name="Zhai J.W."/>
            <person name="Wu S.S."/>
            <person name="Zhou Z."/>
            <person name="Hsiao Y.Y."/>
            <person name="Wu W.L."/>
            <person name="Chen Y.Y."/>
            <person name="Lin Y.F."/>
            <person name="Hsu J.L."/>
            <person name="Li C.Y."/>
            <person name="Wang Z.W."/>
            <person name="Zhao X."/>
            <person name="Zhong W.Y."/>
            <person name="Ma X.K."/>
            <person name="Ma L."/>
            <person name="Huang J."/>
            <person name="Chen G.Z."/>
            <person name="Huang M.Z."/>
            <person name="Huang L."/>
            <person name="Peng D.H."/>
            <person name="Luo Y.B."/>
            <person name="Zou S.Q."/>
            <person name="Chen S.P."/>
            <person name="Lan S."/>
            <person name="Tsai W.C."/>
            <person name="Van de Peer Y."/>
            <person name="Liu Z.J."/>
        </authorList>
    </citation>
    <scope>NUCLEOTIDE SEQUENCE [LARGE SCALE GENOMIC DNA]</scope>
    <source>
        <strain evidence="2">Lor287</strain>
    </source>
</reference>
<feature type="compositionally biased region" description="Basic and acidic residues" evidence="1">
    <location>
        <begin position="35"/>
        <end position="46"/>
    </location>
</feature>
<organism evidence="2 3">
    <name type="scientific">Platanthera zijinensis</name>
    <dbReference type="NCBI Taxonomy" id="2320716"/>
    <lineage>
        <taxon>Eukaryota</taxon>
        <taxon>Viridiplantae</taxon>
        <taxon>Streptophyta</taxon>
        <taxon>Embryophyta</taxon>
        <taxon>Tracheophyta</taxon>
        <taxon>Spermatophyta</taxon>
        <taxon>Magnoliopsida</taxon>
        <taxon>Liliopsida</taxon>
        <taxon>Asparagales</taxon>
        <taxon>Orchidaceae</taxon>
        <taxon>Orchidoideae</taxon>
        <taxon>Orchideae</taxon>
        <taxon>Orchidinae</taxon>
        <taxon>Platanthera</taxon>
    </lineage>
</organism>
<dbReference type="AlphaFoldDB" id="A0AAP0BRR5"/>
<name>A0AAP0BRR5_9ASPA</name>
<proteinExistence type="predicted"/>
<sequence length="123" mass="13551">MATTSAEVVVAVADQGGGWTAGSCAWKWFQELRMGDRDQQSRDQHQRSTMRMEVGQSSTGAPTTSSAPCGRTKRRTTRGGKGEQEKSSRLQYKHPTGPSNPRTRLVYRTTVGVTTGQYCMARH</sequence>
<comment type="caution">
    <text evidence="2">The sequence shown here is derived from an EMBL/GenBank/DDBJ whole genome shotgun (WGS) entry which is preliminary data.</text>
</comment>
<evidence type="ECO:0000256" key="1">
    <source>
        <dbReference type="SAM" id="MobiDB-lite"/>
    </source>
</evidence>
<dbReference type="EMBL" id="JBBWWQ010000005">
    <property type="protein sequence ID" value="KAK8947255.1"/>
    <property type="molecule type" value="Genomic_DNA"/>
</dbReference>
<evidence type="ECO:0000313" key="2">
    <source>
        <dbReference type="EMBL" id="KAK8947255.1"/>
    </source>
</evidence>
<evidence type="ECO:0000313" key="3">
    <source>
        <dbReference type="Proteomes" id="UP001418222"/>
    </source>
</evidence>